<evidence type="ECO:0000256" key="4">
    <source>
        <dbReference type="ARBA" id="ARBA00023069"/>
    </source>
</evidence>
<evidence type="ECO:0000256" key="5">
    <source>
        <dbReference type="ARBA" id="ARBA00023273"/>
    </source>
</evidence>
<dbReference type="Proteomes" id="UP000694553">
    <property type="component" value="Unassembled WGS sequence"/>
</dbReference>
<dbReference type="OMA" id="VSSCFHK"/>
<accession>A0A8C3ENA9</accession>
<dbReference type="GO" id="GO:0005930">
    <property type="term" value="C:axoneme"/>
    <property type="evidence" value="ECO:0007669"/>
    <property type="project" value="TreeGrafter"/>
</dbReference>
<dbReference type="InterPro" id="IPR033305">
    <property type="entry name" value="Hydin-like"/>
</dbReference>
<dbReference type="InterPro" id="IPR053879">
    <property type="entry name" value="HYDIN_VesB_CFA65-like_Ig"/>
</dbReference>
<name>A0A8C3ENA9_CORMO</name>
<evidence type="ECO:0000313" key="7">
    <source>
        <dbReference type="Ensembl" id="ENSCMUP00000022784.2"/>
    </source>
</evidence>
<reference evidence="7" key="2">
    <citation type="submission" date="2025-08" db="UniProtKB">
        <authorList>
            <consortium name="Ensembl"/>
        </authorList>
    </citation>
    <scope>IDENTIFICATION</scope>
</reference>
<evidence type="ECO:0000313" key="8">
    <source>
        <dbReference type="Proteomes" id="UP000694553"/>
    </source>
</evidence>
<dbReference type="AlphaFoldDB" id="A0A8C3ENA9"/>
<protein>
    <recommendedName>
        <fullName evidence="6">HYDIN/VesB/CFA65-like Ig-like domain-containing protein</fullName>
    </recommendedName>
</protein>
<keyword evidence="5" id="KW-0966">Cell projection</keyword>
<dbReference type="GO" id="GO:1904158">
    <property type="term" value="P:axonemal central apparatus assembly"/>
    <property type="evidence" value="ECO:0007669"/>
    <property type="project" value="TreeGrafter"/>
</dbReference>
<comment type="subcellular location">
    <subcellularLocation>
        <location evidence="1">Cell projection</location>
        <location evidence="1">Cilium</location>
    </subcellularLocation>
    <subcellularLocation>
        <location evidence="2">Cytoplasm</location>
    </subcellularLocation>
</comment>
<evidence type="ECO:0000256" key="3">
    <source>
        <dbReference type="ARBA" id="ARBA00022490"/>
    </source>
</evidence>
<dbReference type="PANTHER" id="PTHR23053:SF0">
    <property type="entry name" value="HYDROCEPHALUS-INDUCING PROTEIN HOMOLOG"/>
    <property type="match status" value="1"/>
</dbReference>
<proteinExistence type="predicted"/>
<accession>A0A8U7MXA6</accession>
<reference evidence="7" key="3">
    <citation type="submission" date="2025-09" db="UniProtKB">
        <authorList>
            <consortium name="Ensembl"/>
        </authorList>
    </citation>
    <scope>IDENTIFICATION</scope>
</reference>
<dbReference type="Pfam" id="PF22544">
    <property type="entry name" value="HYDIN_VesB_CFA65-like_Ig"/>
    <property type="match status" value="2"/>
</dbReference>
<keyword evidence="4" id="KW-0969">Cilium</keyword>
<evidence type="ECO:0000259" key="6">
    <source>
        <dbReference type="Pfam" id="PF22544"/>
    </source>
</evidence>
<dbReference type="InterPro" id="IPR013783">
    <property type="entry name" value="Ig-like_fold"/>
</dbReference>
<sequence length="550" mass="61525">AGADLLSPSFPPAIALLPLAEMLDPDRRNSVQPCELPVPPQLKSPRLVRVTMENSPHFRLVGSNDAYHRVPAGAHHTVRIHFTPDKDKDYSHELSCTSGKERIVVPVRAIGGRPILHLPHQLDFPVCIVKRSSEKTLLVQNTGNLEAHYEMSTKSPFSVVPPRGTLGIGETMQVTVKYQPLTTGDHDVPLVVRYGRGERWTKLHGEAIDLNIGLRTYSVELEKTYITMSCHTTVFIENRSNTTAHFQWKTYPNEEEENQRRMRPNCSAKIKVTFKPQEALEYRSVAYCNITGRETRLPLKLRGEGKGPWVELSYHTLNLGKIYVNTPHTYEVDLINKGPIDAPFTFVPPTAHVAKCFEFEPRKGIIAPGERQTIQISFKATVLGMFDEEFQFSVAGSPMPAALRIKGCIDGPNLHSDVKEIDFGDIAFGVPYTKSFRLTNTSPVSLTFKLRMSDDGSGPVVTCHDQMRNNTDPSWRKGIHFYVEPKEFTLTPSQGTILPQGHQDIEVTLCSNTMMEYYRRILVDVEGAGEKVLSLTVMASGCCVSEFAPP</sequence>
<keyword evidence="8" id="KW-1185">Reference proteome</keyword>
<dbReference type="Ensembl" id="ENSCMUT00000024475.2">
    <property type="protein sequence ID" value="ENSCMUP00000022784.2"/>
    <property type="gene ID" value="ENSCMUG00000013990.2"/>
</dbReference>
<evidence type="ECO:0000256" key="2">
    <source>
        <dbReference type="ARBA" id="ARBA00004496"/>
    </source>
</evidence>
<evidence type="ECO:0000256" key="1">
    <source>
        <dbReference type="ARBA" id="ARBA00004138"/>
    </source>
</evidence>
<dbReference type="GO" id="GO:0003341">
    <property type="term" value="P:cilium movement"/>
    <property type="evidence" value="ECO:0007669"/>
    <property type="project" value="TreeGrafter"/>
</dbReference>
<keyword evidence="3" id="KW-0963">Cytoplasm</keyword>
<dbReference type="PANTHER" id="PTHR23053">
    <property type="entry name" value="DLEC1 DELETED IN LUNG AND ESOPHAGEAL CANCER 1"/>
    <property type="match status" value="1"/>
</dbReference>
<reference evidence="8" key="1">
    <citation type="submission" date="2019-10" db="EMBL/GenBank/DDBJ databases">
        <title>Corvus moneduloides (New Caledonian crow) genome, bCorMon1, primary haplotype.</title>
        <authorList>
            <person name="Rutz C."/>
            <person name="Fungtammasan C."/>
            <person name="Mountcastle J."/>
            <person name="Formenti G."/>
            <person name="Chow W."/>
            <person name="Howe K."/>
            <person name="Steele M.P."/>
            <person name="Fernandes J."/>
            <person name="Gilbert M.T.P."/>
            <person name="Fedrigo O."/>
            <person name="Jarvis E.D."/>
            <person name="Gemmell N."/>
        </authorList>
    </citation>
    <scope>NUCLEOTIDE SEQUENCE [LARGE SCALE GENOMIC DNA]</scope>
</reference>
<feature type="domain" description="HYDIN/VesB/CFA65-like Ig-like" evidence="6">
    <location>
        <begin position="309"/>
        <end position="408"/>
    </location>
</feature>
<organism evidence="7 8">
    <name type="scientific">Corvus moneduloides</name>
    <name type="common">New Caledonian crow</name>
    <dbReference type="NCBI Taxonomy" id="1196302"/>
    <lineage>
        <taxon>Eukaryota</taxon>
        <taxon>Metazoa</taxon>
        <taxon>Chordata</taxon>
        <taxon>Craniata</taxon>
        <taxon>Vertebrata</taxon>
        <taxon>Euteleostomi</taxon>
        <taxon>Archelosauria</taxon>
        <taxon>Archosauria</taxon>
        <taxon>Dinosauria</taxon>
        <taxon>Saurischia</taxon>
        <taxon>Theropoda</taxon>
        <taxon>Coelurosauria</taxon>
        <taxon>Aves</taxon>
        <taxon>Neognathae</taxon>
        <taxon>Neoaves</taxon>
        <taxon>Telluraves</taxon>
        <taxon>Australaves</taxon>
        <taxon>Passeriformes</taxon>
        <taxon>Corvoidea</taxon>
        <taxon>Corvidae</taxon>
        <taxon>Corvus</taxon>
    </lineage>
</organism>
<feature type="domain" description="HYDIN/VesB/CFA65-like Ig-like" evidence="6">
    <location>
        <begin position="114"/>
        <end position="196"/>
    </location>
</feature>
<dbReference type="Gene3D" id="2.60.40.10">
    <property type="entry name" value="Immunoglobulins"/>
    <property type="match status" value="4"/>
</dbReference>